<name>A0A8J2HL99_COTCN</name>
<dbReference type="PROSITE" id="PS50879">
    <property type="entry name" value="RNASE_H_1"/>
    <property type="match status" value="1"/>
</dbReference>
<proteinExistence type="predicted"/>
<dbReference type="SUPFAM" id="SSF53098">
    <property type="entry name" value="Ribonuclease H-like"/>
    <property type="match status" value="1"/>
</dbReference>
<dbReference type="CDD" id="cd09276">
    <property type="entry name" value="Rnase_HI_RT_non_LTR"/>
    <property type="match status" value="1"/>
</dbReference>
<accession>A0A8J2HL99</accession>
<dbReference type="Pfam" id="PF00075">
    <property type="entry name" value="RNase_H"/>
    <property type="match status" value="1"/>
</dbReference>
<reference evidence="2" key="1">
    <citation type="submission" date="2021-04" db="EMBL/GenBank/DDBJ databases">
        <authorList>
            <person name="Chebbi M.A.C M."/>
        </authorList>
    </citation>
    <scope>NUCLEOTIDE SEQUENCE</scope>
</reference>
<evidence type="ECO:0000313" key="2">
    <source>
        <dbReference type="EMBL" id="CAG5100679.1"/>
    </source>
</evidence>
<keyword evidence="3" id="KW-1185">Reference proteome</keyword>
<dbReference type="InterPro" id="IPR002156">
    <property type="entry name" value="RNaseH_domain"/>
</dbReference>
<dbReference type="InterPro" id="IPR036397">
    <property type="entry name" value="RNaseH_sf"/>
</dbReference>
<dbReference type="OrthoDB" id="8063979at2759"/>
<dbReference type="GO" id="GO:0003676">
    <property type="term" value="F:nucleic acid binding"/>
    <property type="evidence" value="ECO:0007669"/>
    <property type="project" value="InterPro"/>
</dbReference>
<evidence type="ECO:0000313" key="3">
    <source>
        <dbReference type="Proteomes" id="UP000786811"/>
    </source>
</evidence>
<comment type="caution">
    <text evidence="2">The sequence shown here is derived from an EMBL/GenBank/DDBJ whole genome shotgun (WGS) entry which is preliminary data.</text>
</comment>
<dbReference type="InterPro" id="IPR012337">
    <property type="entry name" value="RNaseH-like_sf"/>
</dbReference>
<dbReference type="EMBL" id="CAJNRD030001122">
    <property type="protein sequence ID" value="CAG5100679.1"/>
    <property type="molecule type" value="Genomic_DNA"/>
</dbReference>
<gene>
    <name evidence="2" type="ORF">HICCMSTLAB_LOCUS9752</name>
</gene>
<protein>
    <recommendedName>
        <fullName evidence="1">RNase H type-1 domain-containing protein</fullName>
    </recommendedName>
</protein>
<feature type="domain" description="RNase H type-1" evidence="1">
    <location>
        <begin position="44"/>
        <end position="171"/>
    </location>
</feature>
<dbReference type="Gene3D" id="3.30.420.10">
    <property type="entry name" value="Ribonuclease H-like superfamily/Ribonuclease H"/>
    <property type="match status" value="1"/>
</dbReference>
<evidence type="ECO:0000259" key="1">
    <source>
        <dbReference type="PROSITE" id="PS50879"/>
    </source>
</evidence>
<sequence length="216" mass="24050">MNEIDPSAIDAWFADEGVICTRDGKSNTLSNTYIDLFNEMLSKYTDYIKIYTDGSTKESNNGCAVIFNDTEFLHKLPTAYTSFSCEAYAINEAIISVLDSRHDKGIILMDSKSTLENISNLKSNNPLIIQIQNSPYDCSLRNKEIMLAWIPSHVEIAGNKIADAAAKTATQLPIINNTQVPPKDLNNYGYLTSGFMVNTPEWEKTPQVTVKPDVHS</sequence>
<dbReference type="GO" id="GO:0004523">
    <property type="term" value="F:RNA-DNA hybrid ribonuclease activity"/>
    <property type="evidence" value="ECO:0007669"/>
    <property type="project" value="InterPro"/>
</dbReference>
<dbReference type="AlphaFoldDB" id="A0A8J2HL99"/>
<organism evidence="2 3">
    <name type="scientific">Cotesia congregata</name>
    <name type="common">Parasitoid wasp</name>
    <name type="synonym">Apanteles congregatus</name>
    <dbReference type="NCBI Taxonomy" id="51543"/>
    <lineage>
        <taxon>Eukaryota</taxon>
        <taxon>Metazoa</taxon>
        <taxon>Ecdysozoa</taxon>
        <taxon>Arthropoda</taxon>
        <taxon>Hexapoda</taxon>
        <taxon>Insecta</taxon>
        <taxon>Pterygota</taxon>
        <taxon>Neoptera</taxon>
        <taxon>Endopterygota</taxon>
        <taxon>Hymenoptera</taxon>
        <taxon>Apocrita</taxon>
        <taxon>Ichneumonoidea</taxon>
        <taxon>Braconidae</taxon>
        <taxon>Microgastrinae</taxon>
        <taxon>Cotesia</taxon>
    </lineage>
</organism>
<dbReference type="Proteomes" id="UP000786811">
    <property type="component" value="Unassembled WGS sequence"/>
</dbReference>